<keyword evidence="2" id="KW-1185">Reference proteome</keyword>
<gene>
    <name evidence="1" type="ORF">FD01_GL000139</name>
</gene>
<sequence>MGKITVATPEELAEALHQQVDEITVSNEMQAQMQALANRQLSDADRLGFEIGGRGVLTVLEHGLNHVQAKIQKGDKLQAQIDERVLGLYKVAMQPNGEALLRLKQLDY</sequence>
<name>A0A0R1RA96_9LACO</name>
<dbReference type="Proteomes" id="UP000051790">
    <property type="component" value="Unassembled WGS sequence"/>
</dbReference>
<evidence type="ECO:0000313" key="1">
    <source>
        <dbReference type="EMBL" id="KRL53814.1"/>
    </source>
</evidence>
<evidence type="ECO:0000313" key="2">
    <source>
        <dbReference type="Proteomes" id="UP000051790"/>
    </source>
</evidence>
<dbReference type="PATRIC" id="fig|1423769.4.peg.154"/>
<reference evidence="1 2" key="1">
    <citation type="journal article" date="2015" name="Genome Announc.">
        <title>Expanding the biotechnology potential of lactobacilli through comparative genomics of 213 strains and associated genera.</title>
        <authorList>
            <person name="Sun Z."/>
            <person name="Harris H.M."/>
            <person name="McCann A."/>
            <person name="Guo C."/>
            <person name="Argimon S."/>
            <person name="Zhang W."/>
            <person name="Yang X."/>
            <person name="Jeffery I.B."/>
            <person name="Cooney J.C."/>
            <person name="Kagawa T.F."/>
            <person name="Liu W."/>
            <person name="Song Y."/>
            <person name="Salvetti E."/>
            <person name="Wrobel A."/>
            <person name="Rasinkangas P."/>
            <person name="Parkhill J."/>
            <person name="Rea M.C."/>
            <person name="O'Sullivan O."/>
            <person name="Ritari J."/>
            <person name="Douillard F.P."/>
            <person name="Paul Ross R."/>
            <person name="Yang R."/>
            <person name="Briner A.E."/>
            <person name="Felis G.E."/>
            <person name="de Vos W.M."/>
            <person name="Barrangou R."/>
            <person name="Klaenhammer T.R."/>
            <person name="Caufield P.W."/>
            <person name="Cui Y."/>
            <person name="Zhang H."/>
            <person name="O'Toole P.W."/>
        </authorList>
    </citation>
    <scope>NUCLEOTIDE SEQUENCE [LARGE SCALE GENOMIC DNA]</scope>
    <source>
        <strain evidence="1 2">DSM 13343</strain>
    </source>
</reference>
<proteinExistence type="predicted"/>
<protein>
    <submittedName>
        <fullName evidence="1">Uncharacterized protein</fullName>
    </submittedName>
</protein>
<dbReference type="EMBL" id="AZEU01000009">
    <property type="protein sequence ID" value="KRL53814.1"/>
    <property type="molecule type" value="Genomic_DNA"/>
</dbReference>
<comment type="caution">
    <text evidence="1">The sequence shown here is derived from an EMBL/GenBank/DDBJ whole genome shotgun (WGS) entry which is preliminary data.</text>
</comment>
<organism evidence="1 2">
    <name type="scientific">Lacticaseibacillus manihotivorans DSM 13343 = JCM 12514</name>
    <dbReference type="NCBI Taxonomy" id="1423769"/>
    <lineage>
        <taxon>Bacteria</taxon>
        <taxon>Bacillati</taxon>
        <taxon>Bacillota</taxon>
        <taxon>Bacilli</taxon>
        <taxon>Lactobacillales</taxon>
        <taxon>Lactobacillaceae</taxon>
        <taxon>Lacticaseibacillus</taxon>
    </lineage>
</organism>
<dbReference type="AlphaFoldDB" id="A0A0R1RA96"/>
<accession>A0A0R1RA96</accession>